<dbReference type="EC" id="5.3.3.12" evidence="8"/>
<dbReference type="Ensembl" id="ENSBGRT00000040160.1">
    <property type="protein sequence ID" value="ENSBGRP00000034738.1"/>
    <property type="gene ID" value="ENSBGRG00000021751.1"/>
</dbReference>
<reference evidence="16" key="2">
    <citation type="submission" date="2025-08" db="UniProtKB">
        <authorList>
            <consortium name="Ensembl"/>
        </authorList>
    </citation>
    <scope>IDENTIFICATION</scope>
</reference>
<keyword evidence="5" id="KW-0413">Isomerase</keyword>
<evidence type="ECO:0000256" key="9">
    <source>
        <dbReference type="ARBA" id="ARBA00039086"/>
    </source>
</evidence>
<feature type="region of interest" description="Disordered" evidence="15">
    <location>
        <begin position="247"/>
        <end position="270"/>
    </location>
</feature>
<comment type="subcellular location">
    <subcellularLocation>
        <location evidence="1">Secreted</location>
    </subcellularLocation>
</comment>
<dbReference type="AlphaFoldDB" id="A0A8C0AIL2"/>
<evidence type="ECO:0000256" key="10">
    <source>
        <dbReference type="ARBA" id="ARBA00039619"/>
    </source>
</evidence>
<name>A0A8C0AIL2_BOSMU</name>
<feature type="region of interest" description="Disordered" evidence="15">
    <location>
        <begin position="199"/>
        <end position="224"/>
    </location>
</feature>
<evidence type="ECO:0000256" key="1">
    <source>
        <dbReference type="ARBA" id="ARBA00004613"/>
    </source>
</evidence>
<dbReference type="GeneTree" id="ENSGT00940000155608"/>
<dbReference type="Pfam" id="PF01187">
    <property type="entry name" value="MIF"/>
    <property type="match status" value="1"/>
</dbReference>
<evidence type="ECO:0000256" key="3">
    <source>
        <dbReference type="ARBA" id="ARBA00022514"/>
    </source>
</evidence>
<reference evidence="16" key="1">
    <citation type="submission" date="2019-05" db="EMBL/GenBank/DDBJ databases">
        <authorList>
            <person name="Zhang S."/>
            <person name="Liu J."/>
        </authorList>
    </citation>
    <scope>NUCLEOTIDE SEQUENCE [LARGE SCALE GENOMIC DNA]</scope>
</reference>
<keyword evidence="4" id="KW-0964">Secreted</keyword>
<organism evidence="16 17">
    <name type="scientific">Bos mutus grunniens</name>
    <name type="common">Wild yak</name>
    <name type="synonym">Bos grunniens</name>
    <dbReference type="NCBI Taxonomy" id="30521"/>
    <lineage>
        <taxon>Eukaryota</taxon>
        <taxon>Metazoa</taxon>
        <taxon>Chordata</taxon>
        <taxon>Craniata</taxon>
        <taxon>Vertebrata</taxon>
        <taxon>Euteleostomi</taxon>
        <taxon>Mammalia</taxon>
        <taxon>Eutheria</taxon>
        <taxon>Laurasiatheria</taxon>
        <taxon>Artiodactyla</taxon>
        <taxon>Ruminantia</taxon>
        <taxon>Pecora</taxon>
        <taxon>Bovidae</taxon>
        <taxon>Bovinae</taxon>
        <taxon>Bos</taxon>
    </lineage>
</organism>
<evidence type="ECO:0000256" key="8">
    <source>
        <dbReference type="ARBA" id="ARBA00038932"/>
    </source>
</evidence>
<reference evidence="16" key="3">
    <citation type="submission" date="2025-09" db="UniProtKB">
        <authorList>
            <consortium name="Ensembl"/>
        </authorList>
    </citation>
    <scope>IDENTIFICATION</scope>
</reference>
<dbReference type="Gene3D" id="3.30.429.10">
    <property type="entry name" value="Macrophage Migration Inhibitory Factor"/>
    <property type="match status" value="1"/>
</dbReference>
<keyword evidence="17" id="KW-1185">Reference proteome</keyword>
<dbReference type="GO" id="GO:0004167">
    <property type="term" value="F:dopachrome isomerase activity"/>
    <property type="evidence" value="ECO:0007669"/>
    <property type="project" value="UniProtKB-EC"/>
</dbReference>
<feature type="compositionally biased region" description="Low complexity" evidence="15">
    <location>
        <begin position="203"/>
        <end position="221"/>
    </location>
</feature>
<feature type="region of interest" description="Disordered" evidence="15">
    <location>
        <begin position="101"/>
        <end position="120"/>
    </location>
</feature>
<comment type="similarity">
    <text evidence="2">Belongs to the MIF family.</text>
</comment>
<accession>A0A8C0AIL2</accession>
<evidence type="ECO:0000256" key="12">
    <source>
        <dbReference type="ARBA" id="ARBA00041912"/>
    </source>
</evidence>
<evidence type="ECO:0000256" key="15">
    <source>
        <dbReference type="SAM" id="MobiDB-lite"/>
    </source>
</evidence>
<protein>
    <recommendedName>
        <fullName evidence="10">Macrophage migration inhibitory factor</fullName>
        <ecNumber evidence="9">5.3.2.1</ecNumber>
        <ecNumber evidence="8">5.3.3.12</ecNumber>
    </recommendedName>
    <alternativeName>
        <fullName evidence="13">L-dopachrome isomerase</fullName>
    </alternativeName>
    <alternativeName>
        <fullName evidence="11">L-dopachrome tautomerase</fullName>
    </alternativeName>
    <alternativeName>
        <fullName evidence="12">Phenylpyruvate tautomerase</fullName>
    </alternativeName>
</protein>
<dbReference type="InterPro" id="IPR014347">
    <property type="entry name" value="Tautomerase/MIF_sf"/>
</dbReference>
<evidence type="ECO:0000256" key="13">
    <source>
        <dbReference type="ARBA" id="ARBA00042730"/>
    </source>
</evidence>
<comment type="catalytic activity">
    <reaction evidence="6">
        <text>3-phenylpyruvate = enol-phenylpyruvate</text>
        <dbReference type="Rhea" id="RHEA:17097"/>
        <dbReference type="ChEBI" id="CHEBI:16815"/>
        <dbReference type="ChEBI" id="CHEBI:18005"/>
        <dbReference type="EC" id="5.3.2.1"/>
    </reaction>
</comment>
<dbReference type="GO" id="GO:0050178">
    <property type="term" value="F:phenylpyruvate tautomerase activity"/>
    <property type="evidence" value="ECO:0007669"/>
    <property type="project" value="UniProtKB-EC"/>
</dbReference>
<feature type="region of interest" description="Disordered" evidence="15">
    <location>
        <begin position="148"/>
        <end position="169"/>
    </location>
</feature>
<dbReference type="GO" id="GO:0005125">
    <property type="term" value="F:cytokine activity"/>
    <property type="evidence" value="ECO:0007669"/>
    <property type="project" value="UniProtKB-KW"/>
</dbReference>
<dbReference type="GO" id="GO:0005615">
    <property type="term" value="C:extracellular space"/>
    <property type="evidence" value="ECO:0007669"/>
    <property type="project" value="UniProtKB-KW"/>
</dbReference>
<dbReference type="InterPro" id="IPR019829">
    <property type="entry name" value="Macrophage_inhib_fac_CS"/>
</dbReference>
<evidence type="ECO:0000313" key="17">
    <source>
        <dbReference type="Proteomes" id="UP000694520"/>
    </source>
</evidence>
<dbReference type="PANTHER" id="PTHR11954">
    <property type="entry name" value="D-DOPACHROME DECARBOXYLASE"/>
    <property type="match status" value="1"/>
</dbReference>
<evidence type="ECO:0000256" key="7">
    <source>
        <dbReference type="ARBA" id="ARBA00036823"/>
    </source>
</evidence>
<dbReference type="InterPro" id="IPR001398">
    <property type="entry name" value="Macrophage_inhib_fac"/>
</dbReference>
<evidence type="ECO:0000256" key="4">
    <source>
        <dbReference type="ARBA" id="ARBA00022525"/>
    </source>
</evidence>
<evidence type="ECO:0000256" key="6">
    <source>
        <dbReference type="ARBA" id="ARBA00036735"/>
    </source>
</evidence>
<comment type="function">
    <text evidence="14">Pro-inflammatory cytokine involved in the innate immune response to bacterial pathogens. The expression of MIF at sites of inflammation suggests a role as mediator in regulating the function of macrophages in host defense. Counteracts the anti-inflammatory activity of glucocorticoids. Has phenylpyruvate tautomerase and dopachrome tautomerase activity (in vitro), but the physiological substrate is not known. It is not clear whether the tautomerase activity has any physiological relevance, and whether it is important for cytokine activity.</text>
</comment>
<proteinExistence type="inferred from homology"/>
<comment type="catalytic activity">
    <reaction evidence="7">
        <text>L-dopachrome = 5,6-dihydroxyindole-2-carboxylate</text>
        <dbReference type="Rhea" id="RHEA:13041"/>
        <dbReference type="ChEBI" id="CHEBI:16875"/>
        <dbReference type="ChEBI" id="CHEBI:57509"/>
        <dbReference type="EC" id="5.3.3.12"/>
    </reaction>
</comment>
<evidence type="ECO:0000256" key="2">
    <source>
        <dbReference type="ARBA" id="ARBA00005851"/>
    </source>
</evidence>
<evidence type="ECO:0000256" key="14">
    <source>
        <dbReference type="ARBA" id="ARBA00046107"/>
    </source>
</evidence>
<evidence type="ECO:0000256" key="11">
    <source>
        <dbReference type="ARBA" id="ARBA00041631"/>
    </source>
</evidence>
<dbReference type="Proteomes" id="UP000694520">
    <property type="component" value="Chromosome 16"/>
</dbReference>
<dbReference type="EC" id="5.3.2.1" evidence="9"/>
<feature type="compositionally biased region" description="Gly residues" evidence="15">
    <location>
        <begin position="101"/>
        <end position="110"/>
    </location>
</feature>
<dbReference type="SUPFAM" id="SSF55331">
    <property type="entry name" value="Tautomerase/MIF"/>
    <property type="match status" value="1"/>
</dbReference>
<sequence length="270" mass="28539">MPMFVVNTNVPRASVPDGLLSELTQQLAQATGKPAQYIAVHVVPDQLMTFGGSSEPCALCSLHSIGKIGGAQNRSYSKLLCGLLTERLRISPDRCVGAGGRGARGLGGTRTTGSASLPPSQDLHQLLRHERGQRGLERLHLRLRAGPRVPRARSPGAHRFPACPAPTHRPHLPGRSNKRCGEAGCLVFSWLAEESMQGGAGECGTEAGTGYPRSLQPSLSTPQPPVEGPHLVGILPAPRSRHPTQIRNPPFPLPTPTSCRGPATTWVGAG</sequence>
<evidence type="ECO:0000256" key="5">
    <source>
        <dbReference type="ARBA" id="ARBA00023235"/>
    </source>
</evidence>
<keyword evidence="3" id="KW-0202">Cytokine</keyword>
<evidence type="ECO:0000313" key="16">
    <source>
        <dbReference type="Ensembl" id="ENSBGRP00000034738.1"/>
    </source>
</evidence>
<dbReference type="PANTHER" id="PTHR11954:SF6">
    <property type="entry name" value="MACROPHAGE MIGRATION INHIBITORY FACTOR"/>
    <property type="match status" value="1"/>
</dbReference>
<dbReference type="PROSITE" id="PS01158">
    <property type="entry name" value="MIF"/>
    <property type="match status" value="1"/>
</dbReference>